<evidence type="ECO:0000313" key="3">
    <source>
        <dbReference type="EMBL" id="MBB2164976.1"/>
    </source>
</evidence>
<dbReference type="Pfam" id="PF13340">
    <property type="entry name" value="DUF4096"/>
    <property type="match status" value="1"/>
</dbReference>
<comment type="caution">
    <text evidence="3">The sequence shown here is derived from an EMBL/GenBank/DDBJ whole genome shotgun (WGS) entry which is preliminary data.</text>
</comment>
<sequence length="270" mass="31068">MTRAQYRRDDLEYASDLRDAEWALIVPRMPERKRLGRPLRTDLRRVMEAILYIVTTGCQWRQLPRNFPAFRTVQGYFYRWIREGRWEAMNHILVILSREQEGRDATPSVGIIDSQSVKTSENGGSRGYDAGKKIKGHKRHIATDTLGHVVAAVVHPADVQDRDGAPLGAARIRSLFPWLRHLIGDGGYSGEKLRAALAELGRWTIEIVKRSDRAEGFVVLPQRWIVERSFAWLGRCRLTKDFEATISSSHAWLMIAHIRRVLRKINQTAF</sequence>
<dbReference type="PANTHER" id="PTHR30007">
    <property type="entry name" value="PHP DOMAIN PROTEIN"/>
    <property type="match status" value="1"/>
</dbReference>
<dbReference type="GO" id="GO:0006313">
    <property type="term" value="P:DNA transposition"/>
    <property type="evidence" value="ECO:0007669"/>
    <property type="project" value="InterPro"/>
</dbReference>
<dbReference type="Pfam" id="PF01609">
    <property type="entry name" value="DDE_Tnp_1"/>
    <property type="match status" value="1"/>
</dbReference>
<dbReference type="GO" id="GO:0004803">
    <property type="term" value="F:transposase activity"/>
    <property type="evidence" value="ECO:0007669"/>
    <property type="project" value="InterPro"/>
</dbReference>
<protein>
    <submittedName>
        <fullName evidence="3">IS5 family transposase</fullName>
    </submittedName>
</protein>
<dbReference type="EMBL" id="JABEQN010000012">
    <property type="protein sequence ID" value="MBB2194112.1"/>
    <property type="molecule type" value="Genomic_DNA"/>
</dbReference>
<evidence type="ECO:0000259" key="2">
    <source>
        <dbReference type="Pfam" id="PF13340"/>
    </source>
</evidence>
<feature type="domain" description="Transposase IS4-like" evidence="1">
    <location>
        <begin position="106"/>
        <end position="257"/>
    </location>
</feature>
<evidence type="ECO:0000313" key="5">
    <source>
        <dbReference type="Proteomes" id="UP000540490"/>
    </source>
</evidence>
<reference evidence="5 6" key="1">
    <citation type="submission" date="2020-04" db="EMBL/GenBank/DDBJ databases">
        <title>Description of novel Gluconacetobacter.</title>
        <authorList>
            <person name="Sombolestani A."/>
        </authorList>
    </citation>
    <scope>NUCLEOTIDE SEQUENCE [LARGE SCALE GENOMIC DNA]</scope>
    <source>
        <strain evidence="4 5">LMG 1728</strain>
        <strain evidence="3 6">LMG 1731</strain>
    </source>
</reference>
<dbReference type="Proteomes" id="UP000561077">
    <property type="component" value="Unassembled WGS sequence"/>
</dbReference>
<dbReference type="AlphaFoldDB" id="A0A7W4ILC1"/>
<dbReference type="NCBIfam" id="NF033580">
    <property type="entry name" value="transpos_IS5_3"/>
    <property type="match status" value="1"/>
</dbReference>
<proteinExistence type="predicted"/>
<evidence type="ECO:0000313" key="4">
    <source>
        <dbReference type="EMBL" id="MBB2194112.1"/>
    </source>
</evidence>
<feature type="domain" description="Insertion element IS402-like" evidence="2">
    <location>
        <begin position="17"/>
        <end position="89"/>
    </location>
</feature>
<dbReference type="EMBL" id="JABEQO010000012">
    <property type="protein sequence ID" value="MBB2164976.1"/>
    <property type="molecule type" value="Genomic_DNA"/>
</dbReference>
<dbReference type="GO" id="GO:0003677">
    <property type="term" value="F:DNA binding"/>
    <property type="evidence" value="ECO:0007669"/>
    <property type="project" value="InterPro"/>
</dbReference>
<evidence type="ECO:0000313" key="6">
    <source>
        <dbReference type="Proteomes" id="UP000561077"/>
    </source>
</evidence>
<dbReference type="InterPro" id="IPR002559">
    <property type="entry name" value="Transposase_11"/>
</dbReference>
<dbReference type="Proteomes" id="UP000540490">
    <property type="component" value="Unassembled WGS sequence"/>
</dbReference>
<accession>A0A7W4ILC1</accession>
<dbReference type="PANTHER" id="PTHR30007:SF0">
    <property type="entry name" value="TRANSPOSASE"/>
    <property type="match status" value="1"/>
</dbReference>
<organism evidence="3 6">
    <name type="scientific">Gluconacetobacter dulcium</name>
    <dbReference type="NCBI Taxonomy" id="2729096"/>
    <lineage>
        <taxon>Bacteria</taxon>
        <taxon>Pseudomonadati</taxon>
        <taxon>Pseudomonadota</taxon>
        <taxon>Alphaproteobacteria</taxon>
        <taxon>Acetobacterales</taxon>
        <taxon>Acetobacteraceae</taxon>
        <taxon>Gluconacetobacter</taxon>
    </lineage>
</organism>
<dbReference type="InterPro" id="IPR025161">
    <property type="entry name" value="IS402-like_dom"/>
</dbReference>
<evidence type="ECO:0000259" key="1">
    <source>
        <dbReference type="Pfam" id="PF01609"/>
    </source>
</evidence>
<gene>
    <name evidence="4" type="ORF">HLH25_10760</name>
    <name evidence="3" type="ORF">HLH26_10575</name>
</gene>
<name>A0A7W4ILC1_9PROT</name>
<keyword evidence="5" id="KW-1185">Reference proteome</keyword>